<keyword evidence="3" id="KW-1185">Reference proteome</keyword>
<name>A0A9X0ADM1_9HELO</name>
<proteinExistence type="predicted"/>
<feature type="compositionally biased region" description="Acidic residues" evidence="1">
    <location>
        <begin position="182"/>
        <end position="206"/>
    </location>
</feature>
<feature type="region of interest" description="Disordered" evidence="1">
    <location>
        <begin position="1"/>
        <end position="40"/>
    </location>
</feature>
<protein>
    <submittedName>
        <fullName evidence="2">Uncharacterized protein</fullName>
    </submittedName>
</protein>
<dbReference type="EMBL" id="JAPEIS010000015">
    <property type="protein sequence ID" value="KAJ8058888.1"/>
    <property type="molecule type" value="Genomic_DNA"/>
</dbReference>
<accession>A0A9X0ADM1</accession>
<comment type="caution">
    <text evidence="2">The sequence shown here is derived from an EMBL/GenBank/DDBJ whole genome shotgun (WGS) entry which is preliminary data.</text>
</comment>
<evidence type="ECO:0000313" key="2">
    <source>
        <dbReference type="EMBL" id="KAJ8058888.1"/>
    </source>
</evidence>
<dbReference type="AlphaFoldDB" id="A0A9X0ADM1"/>
<organism evidence="2 3">
    <name type="scientific">Sclerotinia nivalis</name>
    <dbReference type="NCBI Taxonomy" id="352851"/>
    <lineage>
        <taxon>Eukaryota</taxon>
        <taxon>Fungi</taxon>
        <taxon>Dikarya</taxon>
        <taxon>Ascomycota</taxon>
        <taxon>Pezizomycotina</taxon>
        <taxon>Leotiomycetes</taxon>
        <taxon>Helotiales</taxon>
        <taxon>Sclerotiniaceae</taxon>
        <taxon>Sclerotinia</taxon>
    </lineage>
</organism>
<evidence type="ECO:0000256" key="1">
    <source>
        <dbReference type="SAM" id="MobiDB-lite"/>
    </source>
</evidence>
<feature type="region of interest" description="Disordered" evidence="1">
    <location>
        <begin position="163"/>
        <end position="209"/>
    </location>
</feature>
<gene>
    <name evidence="2" type="ORF">OCU04_011872</name>
</gene>
<sequence>MSKIPHGNDPYENNQNVVPERIDPESTEAKRQRGLEHRKRRHSISIKRVESIVPKCPKPKVLPFNDAFKQFPKGWWKCTYANCPVGAHSIGEPICPEMRSRGKVFADGQVEGQRDPIDKKEGWWCCTVEGCIVRAAFTTLELCCKCPKTVGRDEAIQKCEGERPKSSSSYNIKSKMKRMAEESSEEEIDEMEGGLEEGEEYDIEPEDPSKPKKLLVLRLPFKLGEIVLADKPSSSK</sequence>
<dbReference type="OrthoDB" id="3489820at2759"/>
<dbReference type="Proteomes" id="UP001152300">
    <property type="component" value="Unassembled WGS sequence"/>
</dbReference>
<feature type="compositionally biased region" description="Basic and acidic residues" evidence="1">
    <location>
        <begin position="20"/>
        <end position="35"/>
    </location>
</feature>
<evidence type="ECO:0000313" key="3">
    <source>
        <dbReference type="Proteomes" id="UP001152300"/>
    </source>
</evidence>
<reference evidence="2" key="1">
    <citation type="submission" date="2022-11" db="EMBL/GenBank/DDBJ databases">
        <title>Genome Resource of Sclerotinia nivalis Strain SnTB1, a Plant Pathogen Isolated from American Ginseng.</title>
        <authorList>
            <person name="Fan S."/>
        </authorList>
    </citation>
    <scope>NUCLEOTIDE SEQUENCE</scope>
    <source>
        <strain evidence="2">SnTB1</strain>
    </source>
</reference>